<accession>A0A7U6JEC3</accession>
<dbReference type="Gene3D" id="2.30.30.90">
    <property type="match status" value="1"/>
</dbReference>
<dbReference type="AlphaFoldDB" id="A0A7U6JEC3"/>
<dbReference type="EMBL" id="AP012051">
    <property type="protein sequence ID" value="BAL80571.1"/>
    <property type="molecule type" value="Genomic_DNA"/>
</dbReference>
<sequence length="73" mass="7845">MMSLIFGKPQDEFIVERVLTGLDATLRLKEMGIIPGVKIKLISNSGGPLVVGIGNMRLAIGRGLASKIIVRKI</sequence>
<dbReference type="OrthoDB" id="9811076at2"/>
<dbReference type="Pfam" id="PF04023">
    <property type="entry name" value="FeoA"/>
    <property type="match status" value="1"/>
</dbReference>
<dbReference type="Proteomes" id="UP000004793">
    <property type="component" value="Chromosome"/>
</dbReference>
<evidence type="ECO:0000259" key="2">
    <source>
        <dbReference type="SMART" id="SM00899"/>
    </source>
</evidence>
<dbReference type="InterPro" id="IPR038157">
    <property type="entry name" value="FeoA_core_dom"/>
</dbReference>
<dbReference type="GO" id="GO:0046914">
    <property type="term" value="F:transition metal ion binding"/>
    <property type="evidence" value="ECO:0007669"/>
    <property type="project" value="InterPro"/>
</dbReference>
<proteinExistence type="predicted"/>
<dbReference type="KEGG" id="cex:CSE_04450"/>
<keyword evidence="1" id="KW-0408">Iron</keyword>
<keyword evidence="4" id="KW-1185">Reference proteome</keyword>
<dbReference type="InterPro" id="IPR007167">
    <property type="entry name" value="Fe-transptr_FeoA-like"/>
</dbReference>
<dbReference type="InterPro" id="IPR053184">
    <property type="entry name" value="FeoA-like"/>
</dbReference>
<reference evidence="3 4" key="1">
    <citation type="submission" date="2011-01" db="EMBL/GenBank/DDBJ databases">
        <title>Whole genome sequence of Caldisericum exile AZM16c01.</title>
        <authorList>
            <person name="Narita-Yamada S."/>
            <person name="Kawakoshi A."/>
            <person name="Nakamura S."/>
            <person name="Sasagawa M."/>
            <person name="Fukada J."/>
            <person name="Sekine M."/>
            <person name="Kato Y."/>
            <person name="Fukai R."/>
            <person name="Sasaki K."/>
            <person name="Hanamaki A."/>
            <person name="Narita H."/>
            <person name="Konno Y."/>
            <person name="Mori K."/>
            <person name="Yamazaki S."/>
            <person name="Suzuki K."/>
            <person name="Fujita N."/>
        </authorList>
    </citation>
    <scope>NUCLEOTIDE SEQUENCE [LARGE SCALE GENOMIC DNA]</scope>
    <source>
        <strain evidence="4">DSM 21853 / NBRC 104410 / AZM16c01</strain>
    </source>
</reference>
<dbReference type="PANTHER" id="PTHR43151">
    <property type="entry name" value="FEOA FAMILY PROTEIN"/>
    <property type="match status" value="1"/>
</dbReference>
<organism evidence="3 4">
    <name type="scientific">Caldisericum exile (strain DSM 21853 / NBRC 104410 / AZM16c01)</name>
    <dbReference type="NCBI Taxonomy" id="511051"/>
    <lineage>
        <taxon>Bacteria</taxon>
        <taxon>Pseudomonadati</taxon>
        <taxon>Caldisericota/Cryosericota group</taxon>
        <taxon>Caldisericota</taxon>
        <taxon>Caldisericia</taxon>
        <taxon>Caldisericales</taxon>
        <taxon>Caldisericaceae</taxon>
        <taxon>Caldisericum</taxon>
    </lineage>
</organism>
<evidence type="ECO:0000313" key="3">
    <source>
        <dbReference type="EMBL" id="BAL80571.1"/>
    </source>
</evidence>
<dbReference type="SMART" id="SM00899">
    <property type="entry name" value="FeoA"/>
    <property type="match status" value="1"/>
</dbReference>
<protein>
    <submittedName>
        <fullName evidence="3">Ferrous iron transport protein A</fullName>
    </submittedName>
</protein>
<dbReference type="PANTHER" id="PTHR43151:SF2">
    <property type="entry name" value="FE(2+) TRANSPORT PROTEIN A-RELATED"/>
    <property type="match status" value="1"/>
</dbReference>
<feature type="domain" description="Ferrous iron transporter FeoA-like" evidence="2">
    <location>
        <begin position="2"/>
        <end position="72"/>
    </location>
</feature>
<name>A0A7U6JEC3_CALEA</name>
<evidence type="ECO:0000256" key="1">
    <source>
        <dbReference type="ARBA" id="ARBA00023004"/>
    </source>
</evidence>
<dbReference type="RefSeq" id="WP_014452977.1">
    <property type="nucleotide sequence ID" value="NC_017096.1"/>
</dbReference>
<dbReference type="InterPro" id="IPR008988">
    <property type="entry name" value="Transcriptional_repressor_C"/>
</dbReference>
<gene>
    <name evidence="3" type="primary">feoA</name>
    <name evidence="3" type="ordered locus">CSE_04450</name>
</gene>
<dbReference type="SUPFAM" id="SSF50037">
    <property type="entry name" value="C-terminal domain of transcriptional repressors"/>
    <property type="match status" value="1"/>
</dbReference>
<evidence type="ECO:0000313" key="4">
    <source>
        <dbReference type="Proteomes" id="UP000004793"/>
    </source>
</evidence>